<organism evidence="10 11">
    <name type="scientific">Sphaerobolus stellatus (strain SS14)</name>
    <dbReference type="NCBI Taxonomy" id="990650"/>
    <lineage>
        <taxon>Eukaryota</taxon>
        <taxon>Fungi</taxon>
        <taxon>Dikarya</taxon>
        <taxon>Basidiomycota</taxon>
        <taxon>Agaricomycotina</taxon>
        <taxon>Agaricomycetes</taxon>
        <taxon>Phallomycetidae</taxon>
        <taxon>Geastrales</taxon>
        <taxon>Sphaerobolaceae</taxon>
        <taxon>Sphaerobolus</taxon>
    </lineage>
</organism>
<dbReference type="AlphaFoldDB" id="A0A0C9VZY9"/>
<feature type="domain" description="Heme haloperoxidase family profile" evidence="9">
    <location>
        <begin position="64"/>
        <end position="266"/>
    </location>
</feature>
<keyword evidence="8" id="KW-0732">Signal</keyword>
<evidence type="ECO:0000256" key="8">
    <source>
        <dbReference type="SAM" id="SignalP"/>
    </source>
</evidence>
<dbReference type="GO" id="GO:0046872">
    <property type="term" value="F:metal ion binding"/>
    <property type="evidence" value="ECO:0007669"/>
    <property type="project" value="UniProtKB-KW"/>
</dbReference>
<keyword evidence="3" id="KW-0349">Heme</keyword>
<reference evidence="10 11" key="1">
    <citation type="submission" date="2014-06" db="EMBL/GenBank/DDBJ databases">
        <title>Evolutionary Origins and Diversification of the Mycorrhizal Mutualists.</title>
        <authorList>
            <consortium name="DOE Joint Genome Institute"/>
            <consortium name="Mycorrhizal Genomics Consortium"/>
            <person name="Kohler A."/>
            <person name="Kuo A."/>
            <person name="Nagy L.G."/>
            <person name="Floudas D."/>
            <person name="Copeland A."/>
            <person name="Barry K.W."/>
            <person name="Cichocki N."/>
            <person name="Veneault-Fourrey C."/>
            <person name="LaButti K."/>
            <person name="Lindquist E.A."/>
            <person name="Lipzen A."/>
            <person name="Lundell T."/>
            <person name="Morin E."/>
            <person name="Murat C."/>
            <person name="Riley R."/>
            <person name="Ohm R."/>
            <person name="Sun H."/>
            <person name="Tunlid A."/>
            <person name="Henrissat B."/>
            <person name="Grigoriev I.V."/>
            <person name="Hibbett D.S."/>
            <person name="Martin F."/>
        </authorList>
    </citation>
    <scope>NUCLEOTIDE SEQUENCE [LARGE SCALE GENOMIC DNA]</scope>
    <source>
        <strain evidence="10 11">SS14</strain>
    </source>
</reference>
<keyword evidence="6" id="KW-0408">Iron</keyword>
<keyword evidence="4" id="KW-0479">Metal-binding</keyword>
<dbReference type="Proteomes" id="UP000054279">
    <property type="component" value="Unassembled WGS sequence"/>
</dbReference>
<dbReference type="GO" id="GO:0004601">
    <property type="term" value="F:peroxidase activity"/>
    <property type="evidence" value="ECO:0007669"/>
    <property type="project" value="UniProtKB-KW"/>
</dbReference>
<keyword evidence="2" id="KW-0575">Peroxidase</keyword>
<keyword evidence="11" id="KW-1185">Reference proteome</keyword>
<dbReference type="EMBL" id="KN837116">
    <property type="protein sequence ID" value="KIJ44700.1"/>
    <property type="molecule type" value="Genomic_DNA"/>
</dbReference>
<dbReference type="PANTHER" id="PTHR33577:SF16">
    <property type="entry name" value="HEME HALOPEROXIDASE FAMILY PROFILE DOMAIN-CONTAINING PROTEIN"/>
    <property type="match status" value="1"/>
</dbReference>
<name>A0A0C9VZY9_SPHS4</name>
<evidence type="ECO:0000256" key="4">
    <source>
        <dbReference type="ARBA" id="ARBA00022723"/>
    </source>
</evidence>
<keyword evidence="5" id="KW-0560">Oxidoreductase</keyword>
<protein>
    <recommendedName>
        <fullName evidence="9">Heme haloperoxidase family profile domain-containing protein</fullName>
    </recommendedName>
</protein>
<dbReference type="HOGENOM" id="CLU_029871_0_0_1"/>
<comment type="similarity">
    <text evidence="7">Belongs to the chloroperoxidase family.</text>
</comment>
<evidence type="ECO:0000256" key="6">
    <source>
        <dbReference type="ARBA" id="ARBA00023004"/>
    </source>
</evidence>
<dbReference type="OrthoDB" id="2542103at2759"/>
<evidence type="ECO:0000256" key="2">
    <source>
        <dbReference type="ARBA" id="ARBA00022559"/>
    </source>
</evidence>
<dbReference type="SMR" id="A0A0C9VZY9"/>
<proteinExistence type="inferred from homology"/>
<accession>A0A0C9VZY9</accession>
<evidence type="ECO:0000256" key="3">
    <source>
        <dbReference type="ARBA" id="ARBA00022617"/>
    </source>
</evidence>
<dbReference type="InterPro" id="IPR000028">
    <property type="entry name" value="Chloroperoxidase"/>
</dbReference>
<dbReference type="SUPFAM" id="SSF47571">
    <property type="entry name" value="Cloroperoxidase"/>
    <property type="match status" value="1"/>
</dbReference>
<dbReference type="Gene3D" id="1.10.489.10">
    <property type="entry name" value="Chloroperoxidase-like"/>
    <property type="match status" value="1"/>
</dbReference>
<evidence type="ECO:0000313" key="11">
    <source>
        <dbReference type="Proteomes" id="UP000054279"/>
    </source>
</evidence>
<evidence type="ECO:0000256" key="1">
    <source>
        <dbReference type="ARBA" id="ARBA00001970"/>
    </source>
</evidence>
<sequence length="298" mass="32341">MAKFAALLSFLLVANTALAFPQYGSLVGLSERELEEILPKLNVVRPQPPPGALNDNSTKLINDAAHRSVKPDKDDIRGACPGLNALANRGILGVVQEVSTWNPIWPSSLRAEFIVDGNPLTGLFSLGGKTPLTGPNPPQPAIVGGLNTHALFEDDASTTRADAFFSDNHNFNETQLDGLVAFANKFQQIQESIVHNPNFSFVSPRVIRAYAEMAFLLIFFVDGRKADLHLPLDIARGFLQDDHMPDGFFRTIQSAGFTVIGSDVKQIFAAHPVQPGANQGRVNSYTPDPTSADFFDLC</sequence>
<gene>
    <name evidence="10" type="ORF">M422DRAFT_252007</name>
</gene>
<dbReference type="InterPro" id="IPR036851">
    <property type="entry name" value="Chloroperoxidase-like_sf"/>
</dbReference>
<feature type="chain" id="PRO_5002205008" description="Heme haloperoxidase family profile domain-containing protein" evidence="8">
    <location>
        <begin position="20"/>
        <end position="298"/>
    </location>
</feature>
<evidence type="ECO:0000256" key="5">
    <source>
        <dbReference type="ARBA" id="ARBA00023002"/>
    </source>
</evidence>
<evidence type="ECO:0000313" key="10">
    <source>
        <dbReference type="EMBL" id="KIJ44700.1"/>
    </source>
</evidence>
<feature type="signal peptide" evidence="8">
    <location>
        <begin position="1"/>
        <end position="19"/>
    </location>
</feature>
<dbReference type="PANTHER" id="PTHR33577">
    <property type="entry name" value="STERIGMATOCYSTIN BIOSYNTHESIS PEROXIDASE STCC-RELATED"/>
    <property type="match status" value="1"/>
</dbReference>
<dbReference type="Pfam" id="PF01328">
    <property type="entry name" value="Peroxidase_2"/>
    <property type="match status" value="1"/>
</dbReference>
<comment type="cofactor">
    <cofactor evidence="1">
        <name>heme b</name>
        <dbReference type="ChEBI" id="CHEBI:60344"/>
    </cofactor>
</comment>
<evidence type="ECO:0000259" key="9">
    <source>
        <dbReference type="PROSITE" id="PS51405"/>
    </source>
</evidence>
<evidence type="ECO:0000256" key="7">
    <source>
        <dbReference type="ARBA" id="ARBA00025795"/>
    </source>
</evidence>
<dbReference type="PROSITE" id="PS51405">
    <property type="entry name" value="HEME_HALOPEROXIDASE"/>
    <property type="match status" value="1"/>
</dbReference>